<dbReference type="RefSeq" id="WP_115888179.1">
    <property type="nucleotide sequence ID" value="NZ_QRDQ01000008.1"/>
</dbReference>
<dbReference type="AlphaFoldDB" id="A0A3D9FX99"/>
<gene>
    <name evidence="2" type="ORF">BD847_2120</name>
</gene>
<comment type="caution">
    <text evidence="2">The sequence shown here is derived from an EMBL/GenBank/DDBJ whole genome shotgun (WGS) entry which is preliminary data.</text>
</comment>
<name>A0A3D9FX99_9FLAO</name>
<evidence type="ECO:0000256" key="1">
    <source>
        <dbReference type="SAM" id="SignalP"/>
    </source>
</evidence>
<keyword evidence="3" id="KW-1185">Reference proteome</keyword>
<sequence>MRKCIWSLLLVFSGIFISFSQSKNIEKGTYLSTNKGEKIKLNLLDNNKYELVFYSGEYEIKGDSLLFAEKEKSENNFDLVFTTNKKAKNIKINFKDPSYYLLYIGTQKGKEEVQYQRLSDIKTKVDPDYAKTDVEFEIEKTDYLYLVYEEYTGETTVCKYALPKDISEVKIEFEPAVMGSLKISGFFDKKTNQLTISEQSGKNPLVFTNEKNPQPENKSKVAALESQIVQNWTYPGKETGLETEGWGSAVAADSTATPLYPVDSSYVKYDFKLKIENNLKKAIDVTKEAKNKFLVIAVDTKNTTDFDTYIKDQETQIGYNMYDAYNPQYDVFNFYKAGKDDKKWLKANNIKTDPSTLIVNGNGDLLAISNSGIGDKQYQFSYYGDIYRKLLRTDAFVSIEKIFKNKKVIDSDLIRGFNKAAVLEPNYDDDLEYSLTDLNSTEFTMNKPVLDKKSVSQSWKKLIEAHQKDAVPNLYLVETILKEIKNQGFTKQLFNEERVLNDTDFLSIDYLLKHSVAIEEQRAGFNNKEGEIHTMGNVITEISAALQQNLYVSQEGVSGEANKERVNTIYKKIIATGKGNFEAYRNYFAYLGKSQDQEGYNSTFLKEFSTYFDANLVAASPIEKLDEMYSGLDTKSDYAYDGWNLFKEYHSNLCNSAAWSVVLKAENASFLKEALKWSEYSLIVTKNNPYYLDTLAQLYYKDGQKEKAISTQTLAVKYLDATIDEDTAQDIKEVLAKMQNGTY</sequence>
<dbReference type="EMBL" id="QRDQ01000008">
    <property type="protein sequence ID" value="RED25370.1"/>
    <property type="molecule type" value="Genomic_DNA"/>
</dbReference>
<feature type="chain" id="PRO_5017683860" evidence="1">
    <location>
        <begin position="23"/>
        <end position="743"/>
    </location>
</feature>
<accession>A0A3D9FX99</accession>
<organism evidence="2 3">
    <name type="scientific">Flavobacterium cutihirudinis</name>
    <dbReference type="NCBI Taxonomy" id="1265740"/>
    <lineage>
        <taxon>Bacteria</taxon>
        <taxon>Pseudomonadati</taxon>
        <taxon>Bacteroidota</taxon>
        <taxon>Flavobacteriia</taxon>
        <taxon>Flavobacteriales</taxon>
        <taxon>Flavobacteriaceae</taxon>
        <taxon>Flavobacterium</taxon>
    </lineage>
</organism>
<dbReference type="OrthoDB" id="1436875at2"/>
<proteinExistence type="predicted"/>
<dbReference type="Proteomes" id="UP000257004">
    <property type="component" value="Unassembled WGS sequence"/>
</dbReference>
<keyword evidence="1" id="KW-0732">Signal</keyword>
<evidence type="ECO:0000313" key="3">
    <source>
        <dbReference type="Proteomes" id="UP000257004"/>
    </source>
</evidence>
<reference evidence="2 3" key="1">
    <citation type="submission" date="2018-07" db="EMBL/GenBank/DDBJ databases">
        <title>Genomic Encyclopedia of Archaeal and Bacterial Type Strains, Phase II (KMG-II): from individual species to whole genera.</title>
        <authorList>
            <person name="Goeker M."/>
        </authorList>
    </citation>
    <scope>NUCLEOTIDE SEQUENCE [LARGE SCALE GENOMIC DNA]</scope>
    <source>
        <strain evidence="2 3">DSM 25795</strain>
    </source>
</reference>
<protein>
    <submittedName>
        <fullName evidence="2">Uncharacterized protein</fullName>
    </submittedName>
</protein>
<feature type="signal peptide" evidence="1">
    <location>
        <begin position="1"/>
        <end position="22"/>
    </location>
</feature>
<evidence type="ECO:0000313" key="2">
    <source>
        <dbReference type="EMBL" id="RED25370.1"/>
    </source>
</evidence>